<protein>
    <submittedName>
        <fullName evidence="2">2-hydroxy-6-oxo-6-phenylhexa-2,4-dienoate hydrolase</fullName>
    </submittedName>
</protein>
<dbReference type="InterPro" id="IPR029058">
    <property type="entry name" value="AB_hydrolase_fold"/>
</dbReference>
<dbReference type="RefSeq" id="WP_087616513.1">
    <property type="nucleotide sequence ID" value="NZ_JAFBEY010000001.1"/>
</dbReference>
<keyword evidence="2" id="KW-0378">Hydrolase</keyword>
<comment type="caution">
    <text evidence="2">The sequence shown here is derived from an EMBL/GenBank/DDBJ whole genome shotgun (WGS) entry which is preliminary data.</text>
</comment>
<dbReference type="Pfam" id="PF00561">
    <property type="entry name" value="Abhydrolase_1"/>
    <property type="match status" value="1"/>
</dbReference>
<name>A0ABX3ZKF4_9BACL</name>
<dbReference type="GO" id="GO:0016787">
    <property type="term" value="F:hydrolase activity"/>
    <property type="evidence" value="ECO:0007669"/>
    <property type="project" value="UniProtKB-KW"/>
</dbReference>
<evidence type="ECO:0000313" key="3">
    <source>
        <dbReference type="Proteomes" id="UP000196594"/>
    </source>
</evidence>
<feature type="domain" description="AB hydrolase-1" evidence="1">
    <location>
        <begin position="20"/>
        <end position="253"/>
    </location>
</feature>
<dbReference type="InterPro" id="IPR050266">
    <property type="entry name" value="AB_hydrolase_sf"/>
</dbReference>
<evidence type="ECO:0000259" key="1">
    <source>
        <dbReference type="Pfam" id="PF00561"/>
    </source>
</evidence>
<dbReference type="PANTHER" id="PTHR43798">
    <property type="entry name" value="MONOACYLGLYCEROL LIPASE"/>
    <property type="match status" value="1"/>
</dbReference>
<proteinExistence type="predicted"/>
<dbReference type="InterPro" id="IPR000073">
    <property type="entry name" value="AB_hydrolase_1"/>
</dbReference>
<evidence type="ECO:0000313" key="2">
    <source>
        <dbReference type="EMBL" id="OUZ40219.1"/>
    </source>
</evidence>
<sequence length="271" mass="31406">MPYCKVRQAEIYYEEIGEGKPILMIHGFTPDHRLMSGCMEPIFTLREGWRRIYIDLPGMGLTKNYNEISSSEDMLSTLTDFIEAVLPKQEYIIVGESYGGYLASGLIKMQKERIIGAAFICPVIIPQQDVRMIEKHRILRRDDEFIKKLSKVELVDFSSNQVVLDEYNWIRYNKEILAGCKLVDEQFLAKIKNKYEFSFNVNRTIFNSPSLFLLGKQDSSVGYKDAINIMDYYPRGSFAILDIAGHNLQIEQPQLFSSLVNEWLDRTEELL</sequence>
<organism evidence="2 3">
    <name type="scientific">Solibacillus kalamii</name>
    <dbReference type="NCBI Taxonomy" id="1748298"/>
    <lineage>
        <taxon>Bacteria</taxon>
        <taxon>Bacillati</taxon>
        <taxon>Bacillota</taxon>
        <taxon>Bacilli</taxon>
        <taxon>Bacillales</taxon>
        <taxon>Caryophanaceae</taxon>
        <taxon>Solibacillus</taxon>
    </lineage>
</organism>
<gene>
    <name evidence="2" type="ORF">CBM15_06805</name>
</gene>
<reference evidence="2 3" key="1">
    <citation type="journal article" date="2017" name="Int. J. Syst. Evol. Microbiol.">
        <title>Solibacillus kalamii sp. nov., isolated from a high-efficiency particulate arrestance filter system used in the International Space Station.</title>
        <authorList>
            <person name="Checinska Sielaff A."/>
            <person name="Kumar R.M."/>
            <person name="Pal D."/>
            <person name="Mayilraj S."/>
            <person name="Venkateswaran K."/>
        </authorList>
    </citation>
    <scope>NUCLEOTIDE SEQUENCE [LARGE SCALE GENOMIC DNA]</scope>
    <source>
        <strain evidence="2 3">ISSFR-015</strain>
    </source>
</reference>
<keyword evidence="3" id="KW-1185">Reference proteome</keyword>
<dbReference type="SUPFAM" id="SSF53474">
    <property type="entry name" value="alpha/beta-Hydrolases"/>
    <property type="match status" value="1"/>
</dbReference>
<dbReference type="Gene3D" id="3.40.50.1820">
    <property type="entry name" value="alpha/beta hydrolase"/>
    <property type="match status" value="1"/>
</dbReference>
<dbReference type="Proteomes" id="UP000196594">
    <property type="component" value="Unassembled WGS sequence"/>
</dbReference>
<dbReference type="EMBL" id="NHNT01000002">
    <property type="protein sequence ID" value="OUZ40219.1"/>
    <property type="molecule type" value="Genomic_DNA"/>
</dbReference>
<dbReference type="PANTHER" id="PTHR43798:SF6">
    <property type="entry name" value="HYDROLASE, PUTATIVE (AFU_ORTHOLOGUE AFUA_4G13070)-RELATED"/>
    <property type="match status" value="1"/>
</dbReference>
<accession>A0ABX3ZKF4</accession>